<comment type="pathway">
    <text evidence="1 5">Carbohydrate metabolism; hexose metabolism.</text>
</comment>
<evidence type="ECO:0000313" key="9">
    <source>
        <dbReference type="EMBL" id="MBF9066943.1"/>
    </source>
</evidence>
<dbReference type="GO" id="GO:0004034">
    <property type="term" value="F:aldose 1-epimerase activity"/>
    <property type="evidence" value="ECO:0007669"/>
    <property type="project" value="UniProtKB-EC"/>
</dbReference>
<comment type="catalytic activity">
    <reaction evidence="5">
        <text>alpha-D-glucose = beta-D-glucose</text>
        <dbReference type="Rhea" id="RHEA:10264"/>
        <dbReference type="ChEBI" id="CHEBI:15903"/>
        <dbReference type="ChEBI" id="CHEBI:17925"/>
        <dbReference type="EC" id="5.1.3.3"/>
    </reaction>
</comment>
<gene>
    <name evidence="9" type="ORF">I2501_02670</name>
</gene>
<dbReference type="CDD" id="cd09019">
    <property type="entry name" value="galactose_mutarotase_like"/>
    <property type="match status" value="1"/>
</dbReference>
<comment type="similarity">
    <text evidence="2 5">Belongs to the aldose epimerase family.</text>
</comment>
<dbReference type="GO" id="GO:0006006">
    <property type="term" value="P:glucose metabolic process"/>
    <property type="evidence" value="ECO:0007669"/>
    <property type="project" value="TreeGrafter"/>
</dbReference>
<feature type="binding site" evidence="8">
    <location>
        <begin position="187"/>
        <end position="189"/>
    </location>
    <ligand>
        <name>beta-D-galactose</name>
        <dbReference type="ChEBI" id="CHEBI:27667"/>
    </ligand>
</feature>
<dbReference type="RefSeq" id="WP_196192108.1">
    <property type="nucleotide sequence ID" value="NZ_JADPRT010000001.1"/>
</dbReference>
<evidence type="ECO:0000256" key="6">
    <source>
        <dbReference type="PIRSR" id="PIRSR005096-1"/>
    </source>
</evidence>
<feature type="active site" description="Proton acceptor" evidence="6">
    <location>
        <position position="326"/>
    </location>
</feature>
<dbReference type="Pfam" id="PF01263">
    <property type="entry name" value="Aldose_epim"/>
    <property type="match status" value="1"/>
</dbReference>
<dbReference type="EC" id="5.1.3.3" evidence="5"/>
<dbReference type="InterPro" id="IPR047215">
    <property type="entry name" value="Galactose_mutarotase-like"/>
</dbReference>
<feature type="active site" description="Proton donor" evidence="6">
    <location>
        <position position="187"/>
    </location>
</feature>
<evidence type="ECO:0000256" key="8">
    <source>
        <dbReference type="PIRSR" id="PIRSR005096-3"/>
    </source>
</evidence>
<dbReference type="Proteomes" id="UP000657385">
    <property type="component" value="Unassembled WGS sequence"/>
</dbReference>
<dbReference type="InterPro" id="IPR014718">
    <property type="entry name" value="GH-type_carb-bd"/>
</dbReference>
<organism evidence="9 10">
    <name type="scientific">Streptacidiphilus fuscans</name>
    <dbReference type="NCBI Taxonomy" id="2789292"/>
    <lineage>
        <taxon>Bacteria</taxon>
        <taxon>Bacillati</taxon>
        <taxon>Actinomycetota</taxon>
        <taxon>Actinomycetes</taxon>
        <taxon>Kitasatosporales</taxon>
        <taxon>Streptomycetaceae</taxon>
        <taxon>Streptacidiphilus</taxon>
    </lineage>
</organism>
<dbReference type="PANTHER" id="PTHR10091:SF0">
    <property type="entry name" value="GALACTOSE MUTAROTASE"/>
    <property type="match status" value="1"/>
</dbReference>
<feature type="binding site" evidence="7">
    <location>
        <position position="259"/>
    </location>
    <ligand>
        <name>beta-D-galactose</name>
        <dbReference type="ChEBI" id="CHEBI:27667"/>
    </ligand>
</feature>
<dbReference type="InterPro" id="IPR011013">
    <property type="entry name" value="Gal_mutarotase_sf_dom"/>
</dbReference>
<dbReference type="InterPro" id="IPR015443">
    <property type="entry name" value="Aldose_1-epimerase"/>
</dbReference>
<dbReference type="GO" id="GO:0033499">
    <property type="term" value="P:galactose catabolic process via UDP-galactose, Leloir pathway"/>
    <property type="evidence" value="ECO:0007669"/>
    <property type="project" value="TreeGrafter"/>
</dbReference>
<evidence type="ECO:0000313" key="10">
    <source>
        <dbReference type="Proteomes" id="UP000657385"/>
    </source>
</evidence>
<dbReference type="Gene3D" id="2.70.98.10">
    <property type="match status" value="1"/>
</dbReference>
<dbReference type="PANTHER" id="PTHR10091">
    <property type="entry name" value="ALDOSE-1-EPIMERASE"/>
    <property type="match status" value="1"/>
</dbReference>
<proteinExistence type="inferred from homology"/>
<dbReference type="InterPro" id="IPR008183">
    <property type="entry name" value="Aldose_1/G6P_1-epimerase"/>
</dbReference>
<dbReference type="EMBL" id="JADPRT010000001">
    <property type="protein sequence ID" value="MBF9066943.1"/>
    <property type="molecule type" value="Genomic_DNA"/>
</dbReference>
<dbReference type="GO" id="GO:0005737">
    <property type="term" value="C:cytoplasm"/>
    <property type="evidence" value="ECO:0007669"/>
    <property type="project" value="TreeGrafter"/>
</dbReference>
<keyword evidence="10" id="KW-1185">Reference proteome</keyword>
<evidence type="ECO:0000256" key="4">
    <source>
        <dbReference type="ARBA" id="ARBA00023277"/>
    </source>
</evidence>
<dbReference type="NCBIfam" id="NF008277">
    <property type="entry name" value="PRK11055.1"/>
    <property type="match status" value="1"/>
</dbReference>
<protein>
    <recommendedName>
        <fullName evidence="5">Aldose 1-epimerase</fullName>
        <ecNumber evidence="5">5.1.3.3</ecNumber>
    </recommendedName>
</protein>
<keyword evidence="4 5" id="KW-0119">Carbohydrate metabolism</keyword>
<evidence type="ECO:0000256" key="3">
    <source>
        <dbReference type="ARBA" id="ARBA00023235"/>
    </source>
</evidence>
<name>A0A931AYK9_9ACTN</name>
<dbReference type="AlphaFoldDB" id="A0A931AYK9"/>
<keyword evidence="3 5" id="KW-0413">Isomerase</keyword>
<evidence type="ECO:0000256" key="7">
    <source>
        <dbReference type="PIRSR" id="PIRSR005096-2"/>
    </source>
</evidence>
<dbReference type="SUPFAM" id="SSF74650">
    <property type="entry name" value="Galactose mutarotase-like"/>
    <property type="match status" value="1"/>
</dbReference>
<reference evidence="9" key="1">
    <citation type="submission" date="2020-11" db="EMBL/GenBank/DDBJ databases">
        <title>Isolation and identification of active actinomycetes.</title>
        <authorList>
            <person name="Yu B."/>
        </authorList>
    </citation>
    <scope>NUCLEOTIDE SEQUENCE</scope>
    <source>
        <strain evidence="9">NEAU-YB345</strain>
    </source>
</reference>
<evidence type="ECO:0000256" key="1">
    <source>
        <dbReference type="ARBA" id="ARBA00005028"/>
    </source>
</evidence>
<sequence length="365" mass="39183">MPPPSASPSLAHSAFGATPDGTLVTRWTLDSGTGVRAQILDFGGILHRLEVPDTIGRTECVVLGLPELTDYTGENPFLGALVGRYANRIAHGRFLLDGAPQQVAVNDRGHALHGGPDGFHRRVWHAEPHPRDDAAALRLHLHSPDGDMGFPGALDVTAEYTLDQAGTLRLDFTARTSRATPVNLTHHAYFNLAGAGSGDVLAHLLTVDADRYLPVTAQAIPLGPTSPTAGTPFDFTTPHPIGARIGDTHRQLRDAGGYDHCWVLREPPSPGALRRAAHLADPDSGRRMEVWTAEPGVQIYTGNQLDGSLSGPSGKPYEQHAGVCLETQHFPDSPNQPSYPDTVLRPGEELRSTTEFRFPHLHSGG</sequence>
<evidence type="ECO:0000256" key="2">
    <source>
        <dbReference type="ARBA" id="ARBA00006206"/>
    </source>
</evidence>
<accession>A0A931AYK9</accession>
<comment type="caution">
    <text evidence="9">The sequence shown here is derived from an EMBL/GenBank/DDBJ whole genome shotgun (WGS) entry which is preliminary data.</text>
</comment>
<dbReference type="GO" id="GO:0030246">
    <property type="term" value="F:carbohydrate binding"/>
    <property type="evidence" value="ECO:0007669"/>
    <property type="project" value="InterPro"/>
</dbReference>
<evidence type="ECO:0000256" key="5">
    <source>
        <dbReference type="PIRNR" id="PIRNR005096"/>
    </source>
</evidence>
<dbReference type="PIRSF" id="PIRSF005096">
    <property type="entry name" value="GALM"/>
    <property type="match status" value="1"/>
</dbReference>
<feature type="binding site" evidence="8">
    <location>
        <begin position="87"/>
        <end position="88"/>
    </location>
    <ligand>
        <name>beta-D-galactose</name>
        <dbReference type="ChEBI" id="CHEBI:27667"/>
    </ligand>
</feature>